<dbReference type="AlphaFoldDB" id="A0AAD9V1B4"/>
<feature type="region of interest" description="Disordered" evidence="1">
    <location>
        <begin position="64"/>
        <end position="167"/>
    </location>
</feature>
<comment type="caution">
    <text evidence="2">The sequence shown here is derived from an EMBL/GenBank/DDBJ whole genome shotgun (WGS) entry which is preliminary data.</text>
</comment>
<feature type="compositionally biased region" description="Polar residues" evidence="1">
    <location>
        <begin position="105"/>
        <end position="122"/>
    </location>
</feature>
<protein>
    <submittedName>
        <fullName evidence="2">Uncharacterized protein</fullName>
    </submittedName>
</protein>
<reference evidence="2" key="1">
    <citation type="journal article" date="2023" name="G3 (Bethesda)">
        <title>Whole genome assembly and annotation of the endangered Caribbean coral Acropora cervicornis.</title>
        <authorList>
            <person name="Selwyn J.D."/>
            <person name="Vollmer S.V."/>
        </authorList>
    </citation>
    <scope>NUCLEOTIDE SEQUENCE</scope>
    <source>
        <strain evidence="2">K2</strain>
    </source>
</reference>
<reference evidence="2" key="2">
    <citation type="journal article" date="2023" name="Science">
        <title>Genomic signatures of disease resistance in endangered staghorn corals.</title>
        <authorList>
            <person name="Vollmer S.V."/>
            <person name="Selwyn J.D."/>
            <person name="Despard B.A."/>
            <person name="Roesel C.L."/>
        </authorList>
    </citation>
    <scope>NUCLEOTIDE SEQUENCE</scope>
    <source>
        <strain evidence="2">K2</strain>
    </source>
</reference>
<feature type="compositionally biased region" description="Polar residues" evidence="1">
    <location>
        <begin position="77"/>
        <end position="89"/>
    </location>
</feature>
<evidence type="ECO:0000313" key="2">
    <source>
        <dbReference type="EMBL" id="KAK2557447.1"/>
    </source>
</evidence>
<feature type="compositionally biased region" description="Basic residues" evidence="1">
    <location>
        <begin position="154"/>
        <end position="167"/>
    </location>
</feature>
<accession>A0AAD9V1B4</accession>
<organism evidence="2 3">
    <name type="scientific">Acropora cervicornis</name>
    <name type="common">Staghorn coral</name>
    <dbReference type="NCBI Taxonomy" id="6130"/>
    <lineage>
        <taxon>Eukaryota</taxon>
        <taxon>Metazoa</taxon>
        <taxon>Cnidaria</taxon>
        <taxon>Anthozoa</taxon>
        <taxon>Hexacorallia</taxon>
        <taxon>Scleractinia</taxon>
        <taxon>Astrocoeniina</taxon>
        <taxon>Acroporidae</taxon>
        <taxon>Acropora</taxon>
    </lineage>
</organism>
<dbReference type="EMBL" id="JARQWQ010000049">
    <property type="protein sequence ID" value="KAK2557447.1"/>
    <property type="molecule type" value="Genomic_DNA"/>
</dbReference>
<name>A0AAD9V1B4_ACRCE</name>
<sequence>MKAHADKKTYVKTCNISPGEVVLVKRIFLVSKGRTVYDPAPMTVVSKKGSMITAEGENRTVTRNSSFFKNMYPPAVNQGNDESQNSGFGSSADKECIQEPPPALESSNIPGTNPSDPPNTQHVKCDLPSASSLVRVPVSQTQYSQPGDPPPLRRSSRRRTPRKILDL</sequence>
<evidence type="ECO:0000313" key="3">
    <source>
        <dbReference type="Proteomes" id="UP001249851"/>
    </source>
</evidence>
<dbReference type="Proteomes" id="UP001249851">
    <property type="component" value="Unassembled WGS sequence"/>
</dbReference>
<gene>
    <name evidence="2" type="ORF">P5673_020177</name>
</gene>
<keyword evidence="3" id="KW-1185">Reference proteome</keyword>
<proteinExistence type="predicted"/>
<evidence type="ECO:0000256" key="1">
    <source>
        <dbReference type="SAM" id="MobiDB-lite"/>
    </source>
</evidence>